<name>A0A0L8H9P3_OCTBM</name>
<dbReference type="AlphaFoldDB" id="A0A0L8H9P3"/>
<accession>A0A0L8H9P3</accession>
<feature type="region of interest" description="Disordered" evidence="1">
    <location>
        <begin position="28"/>
        <end position="84"/>
    </location>
</feature>
<reference evidence="2" key="1">
    <citation type="submission" date="2015-07" db="EMBL/GenBank/DDBJ databases">
        <title>MeaNS - Measles Nucleotide Surveillance Program.</title>
        <authorList>
            <person name="Tran T."/>
            <person name="Druce J."/>
        </authorList>
    </citation>
    <scope>NUCLEOTIDE SEQUENCE</scope>
    <source>
        <strain evidence="2">UCB-OBI-ISO-001</strain>
        <tissue evidence="2">Gonad</tissue>
    </source>
</reference>
<evidence type="ECO:0000256" key="1">
    <source>
        <dbReference type="SAM" id="MobiDB-lite"/>
    </source>
</evidence>
<dbReference type="OrthoDB" id="6096364at2759"/>
<sequence length="157" mass="17137">MVINRQDGIGAVTVILDTLDMSSEASWRSAPSVEYAPPSYSEALQQTRSPTTPSSSSSVLRQTQQAPLSPPERDSEPPPSYDEAVAALHYHHDHHDALSTAPCPQYTDSVTHEHLNAAPSAEQTQTQFSPLTIHSQQHSIYYNSNKEDTIVLPTVTG</sequence>
<evidence type="ECO:0000313" key="2">
    <source>
        <dbReference type="EMBL" id="KOF85480.1"/>
    </source>
</evidence>
<gene>
    <name evidence="2" type="ORF">OCBIM_22020258mg</name>
</gene>
<feature type="compositionally biased region" description="Low complexity" evidence="1">
    <location>
        <begin position="44"/>
        <end position="67"/>
    </location>
</feature>
<proteinExistence type="predicted"/>
<protein>
    <submittedName>
        <fullName evidence="2">Uncharacterized protein</fullName>
    </submittedName>
</protein>
<organism evidence="2">
    <name type="scientific">Octopus bimaculoides</name>
    <name type="common">California two-spotted octopus</name>
    <dbReference type="NCBI Taxonomy" id="37653"/>
    <lineage>
        <taxon>Eukaryota</taxon>
        <taxon>Metazoa</taxon>
        <taxon>Spiralia</taxon>
        <taxon>Lophotrochozoa</taxon>
        <taxon>Mollusca</taxon>
        <taxon>Cephalopoda</taxon>
        <taxon>Coleoidea</taxon>
        <taxon>Octopodiformes</taxon>
        <taxon>Octopoda</taxon>
        <taxon>Incirrata</taxon>
        <taxon>Octopodidae</taxon>
        <taxon>Octopus</taxon>
    </lineage>
</organism>
<dbReference type="EMBL" id="KQ418878">
    <property type="protein sequence ID" value="KOF85480.1"/>
    <property type="molecule type" value="Genomic_DNA"/>
</dbReference>
<dbReference type="KEGG" id="obi:106872218"/>